<dbReference type="RefSeq" id="WP_106530228.1">
    <property type="nucleotide sequence ID" value="NZ_PYAW01000005.1"/>
</dbReference>
<evidence type="ECO:0000313" key="1">
    <source>
        <dbReference type="EMBL" id="PSL44791.1"/>
    </source>
</evidence>
<comment type="caution">
    <text evidence="1">The sequence shown here is derived from an EMBL/GenBank/DDBJ whole genome shotgun (WGS) entry which is preliminary data.</text>
</comment>
<dbReference type="OrthoDB" id="73314at2"/>
<evidence type="ECO:0000313" key="2">
    <source>
        <dbReference type="Proteomes" id="UP000240971"/>
    </source>
</evidence>
<reference evidence="1 2" key="1">
    <citation type="submission" date="2018-03" db="EMBL/GenBank/DDBJ databases">
        <title>Genomic Encyclopedia of Archaeal and Bacterial Type Strains, Phase II (KMG-II): from individual species to whole genera.</title>
        <authorList>
            <person name="Goeker M."/>
        </authorList>
    </citation>
    <scope>NUCLEOTIDE SEQUENCE [LARGE SCALE GENOMIC DNA]</scope>
    <source>
        <strain evidence="1 2">DSM 24859</strain>
    </source>
</reference>
<dbReference type="Proteomes" id="UP000240971">
    <property type="component" value="Unassembled WGS sequence"/>
</dbReference>
<dbReference type="GO" id="GO:0005198">
    <property type="term" value="F:structural molecule activity"/>
    <property type="evidence" value="ECO:0007669"/>
    <property type="project" value="InterPro"/>
</dbReference>
<dbReference type="InterPro" id="IPR010667">
    <property type="entry name" value="Phage_T4_Gp19"/>
</dbReference>
<dbReference type="InterPro" id="IPR011747">
    <property type="entry name" value="CHP02241"/>
</dbReference>
<dbReference type="AlphaFoldDB" id="A0A2P8HF16"/>
<sequence>MANYALPVFHFTVSWGGDNIGFSEVSGLSQELQAIEYRDGLMSGTTLPLKRPGLKKAGNITLKRGLVATNNDLYKWLNNNGQPNVERRNLVITLLNDESAPVFIWTITQAWPVKCDGPGLKASGNDIAIESVDLVHEGITVKIAG</sequence>
<dbReference type="Pfam" id="PF06841">
    <property type="entry name" value="Phage_T4_gp19"/>
    <property type="match status" value="1"/>
</dbReference>
<dbReference type="PANTHER" id="PTHR38009">
    <property type="entry name" value="CONSERVED HYPOTHETICAL PHAGE TAIL PROTEIN"/>
    <property type="match status" value="1"/>
</dbReference>
<proteinExistence type="predicted"/>
<keyword evidence="2" id="KW-1185">Reference proteome</keyword>
<dbReference type="EMBL" id="PYAW01000005">
    <property type="protein sequence ID" value="PSL44791.1"/>
    <property type="molecule type" value="Genomic_DNA"/>
</dbReference>
<dbReference type="PANTHER" id="PTHR38009:SF1">
    <property type="entry name" value="CONSERVED HYPOTHETICAL PHAGE TAIL PROTEIN"/>
    <property type="match status" value="1"/>
</dbReference>
<name>A0A2P8HF16_CHINA</name>
<gene>
    <name evidence="1" type="ORF">CLV51_105163</name>
</gene>
<accession>A0A2P8HF16</accession>
<protein>
    <submittedName>
        <fullName evidence="1">Phage tail-like protein</fullName>
    </submittedName>
</protein>
<dbReference type="NCBIfam" id="TIGR02241">
    <property type="entry name" value="conserved hypothetical phage tail region protein"/>
    <property type="match status" value="1"/>
</dbReference>
<organism evidence="1 2">
    <name type="scientific">Chitinophaga niastensis</name>
    <dbReference type="NCBI Taxonomy" id="536980"/>
    <lineage>
        <taxon>Bacteria</taxon>
        <taxon>Pseudomonadati</taxon>
        <taxon>Bacteroidota</taxon>
        <taxon>Chitinophagia</taxon>
        <taxon>Chitinophagales</taxon>
        <taxon>Chitinophagaceae</taxon>
        <taxon>Chitinophaga</taxon>
    </lineage>
</organism>